<evidence type="ECO:0000256" key="1">
    <source>
        <dbReference type="SAM" id="Phobius"/>
    </source>
</evidence>
<evidence type="ECO:0000313" key="3">
    <source>
        <dbReference type="Proteomes" id="UP001319200"/>
    </source>
</evidence>
<dbReference type="InterPro" id="IPR015943">
    <property type="entry name" value="WD40/YVTN_repeat-like_dom_sf"/>
</dbReference>
<dbReference type="Gene3D" id="2.130.10.10">
    <property type="entry name" value="YVTN repeat-like/Quinoprotein amine dehydrogenase"/>
    <property type="match status" value="1"/>
</dbReference>
<evidence type="ECO:0008006" key="4">
    <source>
        <dbReference type="Google" id="ProtNLM"/>
    </source>
</evidence>
<dbReference type="RefSeq" id="WP_254165420.1">
    <property type="nucleotide sequence ID" value="NZ_JAHESF010000017.1"/>
</dbReference>
<gene>
    <name evidence="2" type="ORF">KK083_17655</name>
</gene>
<dbReference type="SUPFAM" id="SSF63829">
    <property type="entry name" value="Calcium-dependent phosphotriesterase"/>
    <property type="match status" value="1"/>
</dbReference>
<comment type="caution">
    <text evidence="2">The sequence shown here is derived from an EMBL/GenBank/DDBJ whole genome shotgun (WGS) entry which is preliminary data.</text>
</comment>
<dbReference type="AlphaFoldDB" id="A0AAP2GP49"/>
<feature type="transmembrane region" description="Helical" evidence="1">
    <location>
        <begin position="12"/>
        <end position="32"/>
    </location>
</feature>
<dbReference type="Proteomes" id="UP001319200">
    <property type="component" value="Unassembled WGS sequence"/>
</dbReference>
<keyword evidence="1" id="KW-0472">Membrane</keyword>
<organism evidence="2 3">
    <name type="scientific">Chryseosolibacter histidini</name>
    <dbReference type="NCBI Taxonomy" id="2782349"/>
    <lineage>
        <taxon>Bacteria</taxon>
        <taxon>Pseudomonadati</taxon>
        <taxon>Bacteroidota</taxon>
        <taxon>Cytophagia</taxon>
        <taxon>Cytophagales</taxon>
        <taxon>Chryseotaleaceae</taxon>
        <taxon>Chryseosolibacter</taxon>
    </lineage>
</organism>
<evidence type="ECO:0000313" key="2">
    <source>
        <dbReference type="EMBL" id="MBT1698723.1"/>
    </source>
</evidence>
<reference evidence="2 3" key="1">
    <citation type="submission" date="2021-05" db="EMBL/GenBank/DDBJ databases">
        <title>A Polyphasic approach of four new species of the genus Ohtaekwangia: Ohtaekwangia histidinii sp. nov., Ohtaekwangia cretensis sp. nov., Ohtaekwangia indiensis sp. nov., Ohtaekwangia reichenbachii sp. nov. from diverse environment.</title>
        <authorList>
            <person name="Octaviana S."/>
        </authorList>
    </citation>
    <scope>NUCLEOTIDE SEQUENCE [LARGE SCALE GENOMIC DNA]</scope>
    <source>
        <strain evidence="2 3">PWU4</strain>
    </source>
</reference>
<name>A0AAP2GP49_9BACT</name>
<keyword evidence="1" id="KW-1133">Transmembrane helix</keyword>
<proteinExistence type="predicted"/>
<dbReference type="EMBL" id="JAHESF010000017">
    <property type="protein sequence ID" value="MBT1698723.1"/>
    <property type="molecule type" value="Genomic_DNA"/>
</dbReference>
<protein>
    <recommendedName>
        <fullName evidence="4">T9SS type A sorting domain-containing protein</fullName>
    </recommendedName>
</protein>
<accession>A0AAP2GP49</accession>
<keyword evidence="1" id="KW-0812">Transmembrane</keyword>
<sequence length="479" mass="52571">MKDLIPTVIPVFVISCSNLTGPCFVTVVIDFNDINKRSTTLYMEIFTIQKTRTLLMSLAGIMLPLFIHAQEWTTYTAANSPVANAESIRDITADPVTGDVWIAAGALLHKRTKDGHWTTYEAGTTPGLLYAGKLAARNGKVWSAPALHSTEFSYFNGTAWQSVTIPNASFFDIMDIEIADAFVWVATDRGLYQYDGQSWKKLDYEGKITQPTSVSWDATTSRLWVANNCVAVGRNVFRHNPADGSWTEYDTGWSGCGHAVQALPDGSAFYGSCNYSSILSVKSGTVSPAIQSACVYLDGVVLNPLTPGEVWFATEFNFGTQEVPSGLVRYDGNAVVSTFNFKNSPMKGGGIEAIALQQTDHATAVIWMKTYKYDAGTTSTTRYLETYTYNTVTGIDEPENHDVQVFPIPAKDHFTVKVKEHAPRQTPLKLSLYSVMGQLIAERVLHEGEHETDFSTAGLSKGLGLLRIGNEVVKISFEP</sequence>
<keyword evidence="3" id="KW-1185">Reference proteome</keyword>
<dbReference type="PROSITE" id="PS51257">
    <property type="entry name" value="PROKAR_LIPOPROTEIN"/>
    <property type="match status" value="1"/>
</dbReference>